<dbReference type="AlphaFoldDB" id="A0A1Y1QRS5"/>
<evidence type="ECO:0000313" key="2">
    <source>
        <dbReference type="Proteomes" id="UP000192491"/>
    </source>
</evidence>
<accession>A0A1Y1QRS5</accession>
<sequence>LQRLHGKPLPTESRGGVSDANLVAAAGVATLDGFGPFGDGDHTLDERALKTSFDERIELCTRALAYHQQHGRLY</sequence>
<dbReference type="EMBL" id="MTEJ01000076">
    <property type="protein sequence ID" value="OQX11959.1"/>
    <property type="molecule type" value="Genomic_DNA"/>
</dbReference>
<gene>
    <name evidence="1" type="ORF">BWK73_16335</name>
</gene>
<protein>
    <submittedName>
        <fullName evidence="1">Peptidase M20</fullName>
    </submittedName>
</protein>
<proteinExistence type="predicted"/>
<feature type="non-terminal residue" evidence="1">
    <location>
        <position position="1"/>
    </location>
</feature>
<dbReference type="SUPFAM" id="SSF53187">
    <property type="entry name" value="Zn-dependent exopeptidases"/>
    <property type="match status" value="1"/>
</dbReference>
<organism evidence="1 2">
    <name type="scientific">Thiothrix lacustris</name>
    <dbReference type="NCBI Taxonomy" id="525917"/>
    <lineage>
        <taxon>Bacteria</taxon>
        <taxon>Pseudomonadati</taxon>
        <taxon>Pseudomonadota</taxon>
        <taxon>Gammaproteobacteria</taxon>
        <taxon>Thiotrichales</taxon>
        <taxon>Thiotrichaceae</taxon>
        <taxon>Thiothrix</taxon>
    </lineage>
</organism>
<name>A0A1Y1QRS5_9GAMM</name>
<dbReference type="Proteomes" id="UP000192491">
    <property type="component" value="Unassembled WGS sequence"/>
</dbReference>
<comment type="caution">
    <text evidence="1">The sequence shown here is derived from an EMBL/GenBank/DDBJ whole genome shotgun (WGS) entry which is preliminary data.</text>
</comment>
<dbReference type="Gene3D" id="3.40.630.10">
    <property type="entry name" value="Zn peptidases"/>
    <property type="match status" value="1"/>
</dbReference>
<evidence type="ECO:0000313" key="1">
    <source>
        <dbReference type="EMBL" id="OQX11959.1"/>
    </source>
</evidence>
<reference evidence="1 2" key="1">
    <citation type="submission" date="2017-01" db="EMBL/GenBank/DDBJ databases">
        <title>Novel large sulfur bacteria in the metagenomes of groundwater-fed chemosynthetic microbial mats in the Lake Huron basin.</title>
        <authorList>
            <person name="Sharrar A.M."/>
            <person name="Flood B.E."/>
            <person name="Bailey J.V."/>
            <person name="Jones D.S."/>
            <person name="Biddanda B."/>
            <person name="Ruberg S.A."/>
            <person name="Marcus D.N."/>
            <person name="Dick G.J."/>
        </authorList>
    </citation>
    <scope>NUCLEOTIDE SEQUENCE [LARGE SCALE GENOMIC DNA]</scope>
    <source>
        <strain evidence="1">A8</strain>
    </source>
</reference>